<dbReference type="RefSeq" id="WP_144409065.1">
    <property type="nucleotide sequence ID" value="NZ_JWYV01000011.1"/>
</dbReference>
<proteinExistence type="predicted"/>
<protein>
    <submittedName>
        <fullName evidence="1">Uncharacterized protein</fullName>
    </submittedName>
</protein>
<dbReference type="PATRIC" id="fig|265726.11.peg.924"/>
<dbReference type="OrthoDB" id="5917490at2"/>
<dbReference type="STRING" id="265726.KY46_13465"/>
<dbReference type="Proteomes" id="UP000033633">
    <property type="component" value="Unassembled WGS sequence"/>
</dbReference>
<sequence>MSDKLLSTYWTMPIKLILMFSLGFAAVEWLPAFFHSETIYDSAQACELSRTSCNQNNASIMLSDNVVHPLQPTTITIRWPQMPQETDTLLLTLEGHEMMMGQYQLQLIRQPDDSFSGDLMLPFCTQDAMTWQGKVTSDSDSHTPLYVSLRMTQ</sequence>
<evidence type="ECO:0000313" key="2">
    <source>
        <dbReference type="Proteomes" id="UP000033633"/>
    </source>
</evidence>
<gene>
    <name evidence="1" type="ORF">KY46_13465</name>
</gene>
<accession>A0A0F5VB28</accession>
<dbReference type="AlphaFoldDB" id="A0A0F5VB28"/>
<dbReference type="EMBL" id="JWYV01000011">
    <property type="protein sequence ID" value="KKC99375.1"/>
    <property type="molecule type" value="Genomic_DNA"/>
</dbReference>
<comment type="caution">
    <text evidence="1">The sequence shown here is derived from an EMBL/GenBank/DDBJ whole genome shotgun (WGS) entry which is preliminary data.</text>
</comment>
<evidence type="ECO:0000313" key="1">
    <source>
        <dbReference type="EMBL" id="KKC99375.1"/>
    </source>
</evidence>
<organism evidence="1 2">
    <name type="scientific">Photobacterium halotolerans</name>
    <dbReference type="NCBI Taxonomy" id="265726"/>
    <lineage>
        <taxon>Bacteria</taxon>
        <taxon>Pseudomonadati</taxon>
        <taxon>Pseudomonadota</taxon>
        <taxon>Gammaproteobacteria</taxon>
        <taxon>Vibrionales</taxon>
        <taxon>Vibrionaceae</taxon>
        <taxon>Photobacterium</taxon>
    </lineage>
</organism>
<reference evidence="1 2" key="1">
    <citation type="submission" date="2014-12" db="EMBL/GenBank/DDBJ databases">
        <title>Mercury Reductase activity and rhizosphere competence traits in the genome of root associated Photobacterium halotolerans MELD1.</title>
        <authorList>
            <person name="Mathew D.C."/>
            <person name="Huang C.-C."/>
        </authorList>
    </citation>
    <scope>NUCLEOTIDE SEQUENCE [LARGE SCALE GENOMIC DNA]</scope>
    <source>
        <strain evidence="1 2">MELD1</strain>
    </source>
</reference>
<name>A0A0F5VB28_9GAMM</name>
<keyword evidence="2" id="KW-1185">Reference proteome</keyword>